<gene>
    <name evidence="4" type="ORF">PPRIM_AZ9-3.1.T0860006</name>
</gene>
<evidence type="ECO:0000256" key="3">
    <source>
        <dbReference type="ARBA" id="ARBA00025777"/>
    </source>
</evidence>
<sequence>MASIYEICKQALDQQKKQQNGELLEFNLEDVEIVRLDELTSELLESQYQLETLIFTNCSLKTLEGFPRLRNLKYLFLETNQLDKEAIKFVASTYPKLFLLSFHENQIKTFDELEPIKKMRVLKQLDFSQNPIEKEEGYFQRVFDLLPKLIVLDNKDKNGNDMVYSDNEDGDS</sequence>
<dbReference type="AlphaFoldDB" id="A0A8S1NBK9"/>
<evidence type="ECO:0000313" key="5">
    <source>
        <dbReference type="Proteomes" id="UP000688137"/>
    </source>
</evidence>
<dbReference type="FunFam" id="3.80.10.10:FF:000131">
    <property type="entry name" value="acidic leucine-rich nuclear phosphoprotein 32-related protein-like"/>
    <property type="match status" value="1"/>
</dbReference>
<dbReference type="PANTHER" id="PTHR11375">
    <property type="entry name" value="ACIDIC LEUCINE-RICH NUCLEAR PHOSPHOPROTEIN 32"/>
    <property type="match status" value="1"/>
</dbReference>
<reference evidence="4" key="1">
    <citation type="submission" date="2021-01" db="EMBL/GenBank/DDBJ databases">
        <authorList>
            <consortium name="Genoscope - CEA"/>
            <person name="William W."/>
        </authorList>
    </citation>
    <scope>NUCLEOTIDE SEQUENCE</scope>
</reference>
<dbReference type="EMBL" id="CAJJDM010000089">
    <property type="protein sequence ID" value="CAD8090397.1"/>
    <property type="molecule type" value="Genomic_DNA"/>
</dbReference>
<comment type="caution">
    <text evidence="4">The sequence shown here is derived from an EMBL/GenBank/DDBJ whole genome shotgun (WGS) entry which is preliminary data.</text>
</comment>
<keyword evidence="1" id="KW-0433">Leucine-rich repeat</keyword>
<dbReference type="Proteomes" id="UP000688137">
    <property type="component" value="Unassembled WGS sequence"/>
</dbReference>
<protein>
    <submittedName>
        <fullName evidence="4">Uncharacterized protein</fullName>
    </submittedName>
</protein>
<dbReference type="GO" id="GO:0042393">
    <property type="term" value="F:histone binding"/>
    <property type="evidence" value="ECO:0007669"/>
    <property type="project" value="TreeGrafter"/>
</dbReference>
<comment type="similarity">
    <text evidence="3">Belongs to the ANP32 family.</text>
</comment>
<keyword evidence="5" id="KW-1185">Reference proteome</keyword>
<evidence type="ECO:0000256" key="1">
    <source>
        <dbReference type="ARBA" id="ARBA00022614"/>
    </source>
</evidence>
<evidence type="ECO:0000256" key="2">
    <source>
        <dbReference type="ARBA" id="ARBA00022737"/>
    </source>
</evidence>
<evidence type="ECO:0000313" key="4">
    <source>
        <dbReference type="EMBL" id="CAD8090397.1"/>
    </source>
</evidence>
<accession>A0A8S1NBK9</accession>
<dbReference type="InterPro" id="IPR045081">
    <property type="entry name" value="AN32"/>
</dbReference>
<dbReference type="GO" id="GO:0005634">
    <property type="term" value="C:nucleus"/>
    <property type="evidence" value="ECO:0007669"/>
    <property type="project" value="TreeGrafter"/>
</dbReference>
<dbReference type="Pfam" id="PF14580">
    <property type="entry name" value="LRR_9"/>
    <property type="match status" value="1"/>
</dbReference>
<organism evidence="4 5">
    <name type="scientific">Paramecium primaurelia</name>
    <dbReference type="NCBI Taxonomy" id="5886"/>
    <lineage>
        <taxon>Eukaryota</taxon>
        <taxon>Sar</taxon>
        <taxon>Alveolata</taxon>
        <taxon>Ciliophora</taxon>
        <taxon>Intramacronucleata</taxon>
        <taxon>Oligohymenophorea</taxon>
        <taxon>Peniculida</taxon>
        <taxon>Parameciidae</taxon>
        <taxon>Paramecium</taxon>
    </lineage>
</organism>
<keyword evidence="2" id="KW-0677">Repeat</keyword>
<name>A0A8S1NBK9_PARPR</name>
<proteinExistence type="inferred from homology"/>
<dbReference type="PANTHER" id="PTHR11375:SF23">
    <property type="entry name" value="CHROMOSOME UNDETERMINED SCAFFOLD_118, WHOLE GENOME SHOTGUN SEQUENCE"/>
    <property type="match status" value="1"/>
</dbReference>